<dbReference type="InterPro" id="IPR014503">
    <property type="entry name" value="Clavaminate_syn-like"/>
</dbReference>
<dbReference type="PIRSF" id="PIRSF019543">
    <property type="entry name" value="Clavaminate_syn"/>
    <property type="match status" value="1"/>
</dbReference>
<keyword evidence="3" id="KW-0560">Oxidoreductase</keyword>
<dbReference type="GO" id="GO:0016706">
    <property type="term" value="F:2-oxoglutarate-dependent dioxygenase activity"/>
    <property type="evidence" value="ECO:0007669"/>
    <property type="project" value="UniProtKB-ARBA"/>
</dbReference>
<dbReference type="EMBL" id="MOBZ01000019">
    <property type="protein sequence ID" value="ROO04092.1"/>
    <property type="molecule type" value="Genomic_DNA"/>
</dbReference>
<evidence type="ECO:0000313" key="7">
    <source>
        <dbReference type="Proteomes" id="UP000283619"/>
    </source>
</evidence>
<dbReference type="GO" id="GO:0005506">
    <property type="term" value="F:iron ion binding"/>
    <property type="evidence" value="ECO:0007669"/>
    <property type="project" value="InterPro"/>
</dbReference>
<evidence type="ECO:0000313" key="6">
    <source>
        <dbReference type="EMBL" id="ROO04092.1"/>
    </source>
</evidence>
<gene>
    <name evidence="6" type="ORF">BK673_23250</name>
</gene>
<evidence type="ECO:0000256" key="4">
    <source>
        <dbReference type="ARBA" id="ARBA00023004"/>
    </source>
</evidence>
<dbReference type="InterPro" id="IPR042098">
    <property type="entry name" value="TauD-like_sf"/>
</dbReference>
<comment type="caution">
    <text evidence="6">The sequence shown here is derived from an EMBL/GenBank/DDBJ whole genome shotgun (WGS) entry which is preliminary data.</text>
</comment>
<keyword evidence="2 5" id="KW-0479">Metal-binding</keyword>
<organism evidence="6 7">
    <name type="scientific">Pseudomonas fluorescens</name>
    <dbReference type="NCBI Taxonomy" id="294"/>
    <lineage>
        <taxon>Bacteria</taxon>
        <taxon>Pseudomonadati</taxon>
        <taxon>Pseudomonadota</taxon>
        <taxon>Gammaproteobacteria</taxon>
        <taxon>Pseudomonadales</taxon>
        <taxon>Pseudomonadaceae</taxon>
        <taxon>Pseudomonas</taxon>
    </lineage>
</organism>
<comment type="similarity">
    <text evidence="1">Belongs to the clavaminate synthase family.</text>
</comment>
<evidence type="ECO:0000256" key="1">
    <source>
        <dbReference type="ARBA" id="ARBA00008425"/>
    </source>
</evidence>
<feature type="binding site" evidence="5">
    <location>
        <position position="106"/>
    </location>
    <ligand>
        <name>Fe cation</name>
        <dbReference type="ChEBI" id="CHEBI:24875"/>
    </ligand>
</feature>
<reference evidence="6 7" key="1">
    <citation type="submission" date="2016-10" db="EMBL/GenBank/DDBJ databases">
        <title>Comparative genome analysis of multiple Pseudomonas spp. focuses on biocontrol and plant growth promoting traits.</title>
        <authorList>
            <person name="Tao X.-Y."/>
            <person name="Taylor C.G."/>
        </authorList>
    </citation>
    <scope>NUCLEOTIDE SEQUENCE [LARGE SCALE GENOMIC DNA]</scope>
    <source>
        <strain evidence="6 7">36G2</strain>
    </source>
</reference>
<keyword evidence="4 5" id="KW-0408">Iron</keyword>
<evidence type="ECO:0000256" key="3">
    <source>
        <dbReference type="ARBA" id="ARBA00023002"/>
    </source>
</evidence>
<proteinExistence type="inferred from homology"/>
<evidence type="ECO:0000256" key="5">
    <source>
        <dbReference type="PIRSR" id="PIRSR019543-2"/>
    </source>
</evidence>
<dbReference type="AlphaFoldDB" id="A0A423NZZ9"/>
<protein>
    <recommendedName>
        <fullName evidence="8">TauD/TfdA-like domain-containing protein</fullName>
    </recommendedName>
</protein>
<evidence type="ECO:0008006" key="8">
    <source>
        <dbReference type="Google" id="ProtNLM"/>
    </source>
</evidence>
<accession>A0A423NZZ9</accession>
<sequence>MILTKLDYSMLKPEAVVAQFKEDFSFSSDIVVLDLPKADEQRPTPKHWKDDCHSNYDDLFLQLSRHVGDVFGYSDLQNGKLIQEIFPIFKDRNKQLGSGSVHLELHTEDPALAYRADVLGFLCVRNDDKIPNLLSCPDFSTIDATLKHRLTENRYTILSDRPSTIEYKPKALETAVLQESPAEGYSFIYDPVYVDYSKMSHCEELVFKDFITLVESATFNLSMNEAQVLFINNYKCAHGRPEFTPRYDGTDRWLKRVQISKDISKHLDREYSLDIIADI</sequence>
<dbReference type="SUPFAM" id="SSF51197">
    <property type="entry name" value="Clavaminate synthase-like"/>
    <property type="match status" value="1"/>
</dbReference>
<evidence type="ECO:0000256" key="2">
    <source>
        <dbReference type="ARBA" id="ARBA00022723"/>
    </source>
</evidence>
<feature type="binding site" evidence="5">
    <location>
        <position position="108"/>
    </location>
    <ligand>
        <name>Fe cation</name>
        <dbReference type="ChEBI" id="CHEBI:24875"/>
    </ligand>
</feature>
<name>A0A423NZZ9_PSEFL</name>
<dbReference type="Proteomes" id="UP000283619">
    <property type="component" value="Unassembled WGS sequence"/>
</dbReference>
<dbReference type="Gene3D" id="3.60.130.10">
    <property type="entry name" value="Clavaminate synthase-like"/>
    <property type="match status" value="1"/>
</dbReference>